<feature type="compositionally biased region" description="Low complexity" evidence="1">
    <location>
        <begin position="97"/>
        <end position="108"/>
    </location>
</feature>
<sequence>MQPMPDEQNLHTPKHARRDSTADTEEEAMFGLPSAKRVRRDELQSPTSSPRSSPDPDLEELLRSKISTRFDFTTTTEDIAQDGVHSDEEETELRLFAPPSNAPADAPPQTHKIRLSSPAADSGEPGFLVKKPRSYYFADEPTSDEEAAFQAAAVDGRSVLELSQLPWPGCALPWKVRTISPAGMSREVLLGHPPMLVTVDDRAQKRTRKSKKTRIATRKKLQATKEKLSEQARLAQEKEEAEREKRTRRNREKKLKKKAKDQAKKAGDGNQAVGEGALSLPEATATQEAQGQMIPIRSTHHPNQGEHAGEEIDIGNEGDSSSPDHWRSLVDVTFPTTHTHSYNVSFPG</sequence>
<feature type="region of interest" description="Disordered" evidence="1">
    <location>
        <begin position="1"/>
        <end position="126"/>
    </location>
</feature>
<dbReference type="STRING" id="183478.A0A364MZL5"/>
<protein>
    <submittedName>
        <fullName evidence="2">Uncharacterized protein</fullName>
    </submittedName>
</protein>
<dbReference type="OrthoDB" id="5425061at2759"/>
<organism evidence="2 3">
    <name type="scientific">Stemphylium lycopersici</name>
    <name type="common">Tomato gray leaf spot disease fungus</name>
    <name type="synonym">Thyrospora lycopersici</name>
    <dbReference type="NCBI Taxonomy" id="183478"/>
    <lineage>
        <taxon>Eukaryota</taxon>
        <taxon>Fungi</taxon>
        <taxon>Dikarya</taxon>
        <taxon>Ascomycota</taxon>
        <taxon>Pezizomycotina</taxon>
        <taxon>Dothideomycetes</taxon>
        <taxon>Pleosporomycetidae</taxon>
        <taxon>Pleosporales</taxon>
        <taxon>Pleosporineae</taxon>
        <taxon>Pleosporaceae</taxon>
        <taxon>Stemphylium</taxon>
    </lineage>
</organism>
<feature type="compositionally biased region" description="Basic and acidic residues" evidence="1">
    <location>
        <begin position="223"/>
        <end position="245"/>
    </location>
</feature>
<proteinExistence type="predicted"/>
<evidence type="ECO:0000256" key="1">
    <source>
        <dbReference type="SAM" id="MobiDB-lite"/>
    </source>
</evidence>
<feature type="compositionally biased region" description="Basic residues" evidence="1">
    <location>
        <begin position="246"/>
        <end position="259"/>
    </location>
</feature>
<feature type="region of interest" description="Disordered" evidence="1">
    <location>
        <begin position="222"/>
        <end position="274"/>
    </location>
</feature>
<dbReference type="EMBL" id="QGDH01000094">
    <property type="protein sequence ID" value="RAR07836.1"/>
    <property type="molecule type" value="Genomic_DNA"/>
</dbReference>
<dbReference type="InterPro" id="IPR018555">
    <property type="entry name" value="C630.06c-like"/>
</dbReference>
<dbReference type="Pfam" id="PF09428">
    <property type="entry name" value="DUF2011"/>
    <property type="match status" value="1"/>
</dbReference>
<accession>A0A364MZL5</accession>
<comment type="caution">
    <text evidence="2">The sequence shown here is derived from an EMBL/GenBank/DDBJ whole genome shotgun (WGS) entry which is preliminary data.</text>
</comment>
<gene>
    <name evidence="2" type="ORF">DDE83_006254</name>
</gene>
<feature type="compositionally biased region" description="Polar residues" evidence="1">
    <location>
        <begin position="65"/>
        <end position="78"/>
    </location>
</feature>
<reference evidence="3" key="1">
    <citation type="submission" date="2018-05" db="EMBL/GenBank/DDBJ databases">
        <title>Draft genome sequence of Stemphylium lycopersici strain CIDEFI 213.</title>
        <authorList>
            <person name="Medina R."/>
            <person name="Franco M.E.E."/>
            <person name="Lucentini C.G."/>
            <person name="Saparrat M.C.N."/>
            <person name="Balatti P.A."/>
        </authorList>
    </citation>
    <scope>NUCLEOTIDE SEQUENCE [LARGE SCALE GENOMIC DNA]</scope>
    <source>
        <strain evidence="3">CIDEFI 213</strain>
    </source>
</reference>
<evidence type="ECO:0000313" key="2">
    <source>
        <dbReference type="EMBL" id="RAR07836.1"/>
    </source>
</evidence>
<feature type="region of interest" description="Disordered" evidence="1">
    <location>
        <begin position="297"/>
        <end position="328"/>
    </location>
</feature>
<dbReference type="AlphaFoldDB" id="A0A364MZL5"/>
<evidence type="ECO:0000313" key="3">
    <source>
        <dbReference type="Proteomes" id="UP000249619"/>
    </source>
</evidence>
<name>A0A364MZL5_STELY</name>
<keyword evidence="3" id="KW-1185">Reference proteome</keyword>
<dbReference type="Proteomes" id="UP000249619">
    <property type="component" value="Unassembled WGS sequence"/>
</dbReference>